<evidence type="ECO:0000313" key="5">
    <source>
        <dbReference type="EMBL" id="PSJ65570.1"/>
    </source>
</evidence>
<keyword evidence="1" id="KW-0805">Transcription regulation</keyword>
<dbReference type="PANTHER" id="PTHR33154:SF33">
    <property type="entry name" value="TRANSCRIPTIONAL REPRESSOR SDPR"/>
    <property type="match status" value="1"/>
</dbReference>
<keyword evidence="3" id="KW-0804">Transcription</keyword>
<dbReference type="Gene3D" id="1.10.10.10">
    <property type="entry name" value="Winged helix-like DNA-binding domain superfamily/Winged helix DNA-binding domain"/>
    <property type="match status" value="1"/>
</dbReference>
<dbReference type="PANTHER" id="PTHR33154">
    <property type="entry name" value="TRANSCRIPTIONAL REGULATOR, ARSR FAMILY"/>
    <property type="match status" value="1"/>
</dbReference>
<gene>
    <name evidence="5" type="ORF">C7I84_00055</name>
</gene>
<protein>
    <submittedName>
        <fullName evidence="5">Transcriptional regulator</fullName>
    </submittedName>
</protein>
<dbReference type="EMBL" id="PXYK01000001">
    <property type="protein sequence ID" value="PSJ65570.1"/>
    <property type="molecule type" value="Genomic_DNA"/>
</dbReference>
<accession>A0A2P7SSW1</accession>
<dbReference type="InterPro" id="IPR051081">
    <property type="entry name" value="HTH_MetalResp_TranReg"/>
</dbReference>
<evidence type="ECO:0000256" key="1">
    <source>
        <dbReference type="ARBA" id="ARBA00023015"/>
    </source>
</evidence>
<dbReference type="OrthoDB" id="9790747at2"/>
<feature type="domain" description="HTH arsR-type" evidence="4">
    <location>
        <begin position="1"/>
        <end position="89"/>
    </location>
</feature>
<evidence type="ECO:0000256" key="3">
    <source>
        <dbReference type="ARBA" id="ARBA00023163"/>
    </source>
</evidence>
<dbReference type="NCBIfam" id="NF033788">
    <property type="entry name" value="HTH_metalloreg"/>
    <property type="match status" value="1"/>
</dbReference>
<dbReference type="CDD" id="cd00090">
    <property type="entry name" value="HTH_ARSR"/>
    <property type="match status" value="1"/>
</dbReference>
<dbReference type="SUPFAM" id="SSF46785">
    <property type="entry name" value="Winged helix' DNA-binding domain"/>
    <property type="match status" value="1"/>
</dbReference>
<comment type="caution">
    <text evidence="5">The sequence shown here is derived from an EMBL/GenBank/DDBJ whole genome shotgun (WGS) entry which is preliminary data.</text>
</comment>
<evidence type="ECO:0000259" key="4">
    <source>
        <dbReference type="PROSITE" id="PS50987"/>
    </source>
</evidence>
<dbReference type="PROSITE" id="PS50987">
    <property type="entry name" value="HTH_ARSR_2"/>
    <property type="match status" value="1"/>
</dbReference>
<keyword evidence="6" id="KW-1185">Reference proteome</keyword>
<dbReference type="GO" id="GO:0003677">
    <property type="term" value="F:DNA binding"/>
    <property type="evidence" value="ECO:0007669"/>
    <property type="project" value="UniProtKB-KW"/>
</dbReference>
<sequence>MNETDIFRALSDPTRRAVFEKLAAGERNATELREGFGVSQPAISQHLAILRGAGLIRERRAGRHVHYSVEPDGLEPLFSWIERHRAFWPARVDRLKDLLREMDQ</sequence>
<dbReference type="InterPro" id="IPR036390">
    <property type="entry name" value="WH_DNA-bd_sf"/>
</dbReference>
<evidence type="ECO:0000313" key="6">
    <source>
        <dbReference type="Proteomes" id="UP000241229"/>
    </source>
</evidence>
<dbReference type="FunFam" id="1.10.10.10:FF:000496">
    <property type="entry name" value="ArsR family transcriptional regulator"/>
    <property type="match status" value="1"/>
</dbReference>
<keyword evidence="2" id="KW-0238">DNA-binding</keyword>
<proteinExistence type="predicted"/>
<dbReference type="GO" id="GO:0003700">
    <property type="term" value="F:DNA-binding transcription factor activity"/>
    <property type="evidence" value="ECO:0007669"/>
    <property type="project" value="InterPro"/>
</dbReference>
<dbReference type="SMART" id="SM00418">
    <property type="entry name" value="HTH_ARSR"/>
    <property type="match status" value="1"/>
</dbReference>
<evidence type="ECO:0000256" key="2">
    <source>
        <dbReference type="ARBA" id="ARBA00023125"/>
    </source>
</evidence>
<dbReference type="InterPro" id="IPR036388">
    <property type="entry name" value="WH-like_DNA-bd_sf"/>
</dbReference>
<dbReference type="InterPro" id="IPR001845">
    <property type="entry name" value="HTH_ArsR_DNA-bd_dom"/>
</dbReference>
<organism evidence="5 6">
    <name type="scientific">Kumtagia ephedrae</name>
    <dbReference type="NCBI Taxonomy" id="2116701"/>
    <lineage>
        <taxon>Bacteria</taxon>
        <taxon>Pseudomonadati</taxon>
        <taxon>Pseudomonadota</taxon>
        <taxon>Alphaproteobacteria</taxon>
        <taxon>Hyphomicrobiales</taxon>
        <taxon>Phyllobacteriaceae</taxon>
        <taxon>Kumtagia</taxon>
    </lineage>
</organism>
<dbReference type="Proteomes" id="UP000241229">
    <property type="component" value="Unassembled WGS sequence"/>
</dbReference>
<reference evidence="5 6" key="1">
    <citation type="submission" date="2018-03" db="EMBL/GenBank/DDBJ databases">
        <title>The draft genome of Mesorhizobium sp. 6GN-30.</title>
        <authorList>
            <person name="Liu L."/>
            <person name="Li L."/>
            <person name="Wang T."/>
            <person name="Zhang X."/>
            <person name="Liang L."/>
        </authorList>
    </citation>
    <scope>NUCLEOTIDE SEQUENCE [LARGE SCALE GENOMIC DNA]</scope>
    <source>
        <strain evidence="5 6">6GN30</strain>
    </source>
</reference>
<dbReference type="Pfam" id="PF01022">
    <property type="entry name" value="HTH_5"/>
    <property type="match status" value="1"/>
</dbReference>
<dbReference type="RefSeq" id="WP_106770112.1">
    <property type="nucleotide sequence ID" value="NZ_PXYK01000001.1"/>
</dbReference>
<dbReference type="InterPro" id="IPR011991">
    <property type="entry name" value="ArsR-like_HTH"/>
</dbReference>
<name>A0A2P7SSW1_9HYPH</name>
<dbReference type="AlphaFoldDB" id="A0A2P7SSW1"/>
<dbReference type="PRINTS" id="PR00778">
    <property type="entry name" value="HTHARSR"/>
</dbReference>